<dbReference type="PANTHER" id="PTHR11961">
    <property type="entry name" value="CYTOCHROME C"/>
    <property type="match status" value="1"/>
</dbReference>
<dbReference type="PROSITE" id="PS51007">
    <property type="entry name" value="CYTC"/>
    <property type="match status" value="1"/>
</dbReference>
<dbReference type="GO" id="GO:0046872">
    <property type="term" value="F:metal ion binding"/>
    <property type="evidence" value="ECO:0007669"/>
    <property type="project" value="UniProtKB-KW"/>
</dbReference>
<gene>
    <name evidence="9" type="ORF">M2A_1290</name>
</gene>
<keyword evidence="5 6" id="KW-0408">Iron</keyword>
<evidence type="ECO:0000259" key="8">
    <source>
        <dbReference type="PROSITE" id="PS51007"/>
    </source>
</evidence>
<evidence type="ECO:0000256" key="2">
    <source>
        <dbReference type="ARBA" id="ARBA00022617"/>
    </source>
</evidence>
<proteinExistence type="predicted"/>
<keyword evidence="2 6" id="KW-0349">Heme</keyword>
<evidence type="ECO:0000256" key="6">
    <source>
        <dbReference type="PROSITE-ProRule" id="PRU00433"/>
    </source>
</evidence>
<evidence type="ECO:0000256" key="4">
    <source>
        <dbReference type="ARBA" id="ARBA00022982"/>
    </source>
</evidence>
<keyword evidence="4" id="KW-0249">Electron transport</keyword>
<evidence type="ECO:0000256" key="3">
    <source>
        <dbReference type="ARBA" id="ARBA00022723"/>
    </source>
</evidence>
<dbReference type="GO" id="GO:0020037">
    <property type="term" value="F:heme binding"/>
    <property type="evidence" value="ECO:0007669"/>
    <property type="project" value="InterPro"/>
</dbReference>
<evidence type="ECO:0000256" key="5">
    <source>
        <dbReference type="ARBA" id="ARBA00023004"/>
    </source>
</evidence>
<comment type="caution">
    <text evidence="9">The sequence shown here is derived from an EMBL/GenBank/DDBJ whole genome shotgun (WGS) entry which is preliminary data.</text>
</comment>
<feature type="chain" id="PRO_5001754903" evidence="7">
    <location>
        <begin position="20"/>
        <end position="129"/>
    </location>
</feature>
<dbReference type="InterPro" id="IPR009056">
    <property type="entry name" value="Cyt_c-like_dom"/>
</dbReference>
<dbReference type="InterPro" id="IPR036909">
    <property type="entry name" value="Cyt_c-like_dom_sf"/>
</dbReference>
<dbReference type="STRING" id="1333998.M2A_1290"/>
<keyword evidence="3 6" id="KW-0479">Metal-binding</keyword>
<dbReference type="PRINTS" id="PR00604">
    <property type="entry name" value="CYTCHRMECIAB"/>
</dbReference>
<reference evidence="9 10" key="1">
    <citation type="submission" date="2014-07" db="EMBL/GenBank/DDBJ databases">
        <title>Tepidicaulis marinum gen. nov., sp. nov., a novel marine bacterium denitrifying nitrate to nitrous oxide strictly under microaerobic conditions.</title>
        <authorList>
            <person name="Takeuchi M."/>
            <person name="Yamagishi T."/>
            <person name="Kamagata Y."/>
            <person name="Oshima K."/>
            <person name="Hattori M."/>
            <person name="Katayama T."/>
            <person name="Hanada S."/>
            <person name="Tamaki H."/>
            <person name="Marumo K."/>
            <person name="Maeda H."/>
            <person name="Nedachi M."/>
            <person name="Iwasaki W."/>
            <person name="Suwa Y."/>
            <person name="Sakata S."/>
        </authorList>
    </citation>
    <scope>NUCLEOTIDE SEQUENCE [LARGE SCALE GENOMIC DNA]</scope>
    <source>
        <strain evidence="9 10">MA2</strain>
    </source>
</reference>
<feature type="domain" description="Cytochrome c" evidence="8">
    <location>
        <begin position="22"/>
        <end position="125"/>
    </location>
</feature>
<feature type="signal peptide" evidence="7">
    <location>
        <begin position="1"/>
        <end position="19"/>
    </location>
</feature>
<dbReference type="SUPFAM" id="SSF46626">
    <property type="entry name" value="Cytochrome c"/>
    <property type="match status" value="1"/>
</dbReference>
<dbReference type="Gene3D" id="1.10.760.10">
    <property type="entry name" value="Cytochrome c-like domain"/>
    <property type="match status" value="1"/>
</dbReference>
<protein>
    <submittedName>
        <fullName evidence="9">Cytochrome c class I</fullName>
    </submittedName>
</protein>
<evidence type="ECO:0000313" key="10">
    <source>
        <dbReference type="Proteomes" id="UP000028702"/>
    </source>
</evidence>
<evidence type="ECO:0000313" key="9">
    <source>
        <dbReference type="EMBL" id="GAK44791.1"/>
    </source>
</evidence>
<keyword evidence="7" id="KW-0732">Signal</keyword>
<dbReference type="FunFam" id="1.10.760.10:FF:000001">
    <property type="entry name" value="Cytochrome c iso-1"/>
    <property type="match status" value="1"/>
</dbReference>
<evidence type="ECO:0000256" key="1">
    <source>
        <dbReference type="ARBA" id="ARBA00022448"/>
    </source>
</evidence>
<sequence length="129" mass="14036">MKIAMIAGTALAFSQAASAEEADLEKGAKVFKKCQACHTLEEGASNKIGPNLYGMFSRGVAAKEDFRYSDAMTEKAGEIGSWNEENLAEYLENPRKYVPGTNMAFAGLRKESDRTNLIAYLKQETGAAE</sequence>
<dbReference type="Pfam" id="PF00034">
    <property type="entry name" value="Cytochrom_C"/>
    <property type="match status" value="1"/>
</dbReference>
<name>A0A081B9S3_9HYPH</name>
<organism evidence="9 10">
    <name type="scientific">Tepidicaulis marinus</name>
    <dbReference type="NCBI Taxonomy" id="1333998"/>
    <lineage>
        <taxon>Bacteria</taxon>
        <taxon>Pseudomonadati</taxon>
        <taxon>Pseudomonadota</taxon>
        <taxon>Alphaproteobacteria</taxon>
        <taxon>Hyphomicrobiales</taxon>
        <taxon>Parvibaculaceae</taxon>
        <taxon>Tepidicaulis</taxon>
    </lineage>
</organism>
<dbReference type="AlphaFoldDB" id="A0A081B9S3"/>
<dbReference type="InterPro" id="IPR002327">
    <property type="entry name" value="Cyt_c_1A/1B"/>
</dbReference>
<accession>A0A081B9S3</accession>
<keyword evidence="1" id="KW-0813">Transport</keyword>
<keyword evidence="10" id="KW-1185">Reference proteome</keyword>
<evidence type="ECO:0000256" key="7">
    <source>
        <dbReference type="SAM" id="SignalP"/>
    </source>
</evidence>
<dbReference type="eggNOG" id="COG3474">
    <property type="taxonomic scope" value="Bacteria"/>
</dbReference>
<dbReference type="EMBL" id="BBIO01000005">
    <property type="protein sequence ID" value="GAK44791.1"/>
    <property type="molecule type" value="Genomic_DNA"/>
</dbReference>
<dbReference type="Proteomes" id="UP000028702">
    <property type="component" value="Unassembled WGS sequence"/>
</dbReference>
<dbReference type="GO" id="GO:0009055">
    <property type="term" value="F:electron transfer activity"/>
    <property type="evidence" value="ECO:0007669"/>
    <property type="project" value="InterPro"/>
</dbReference>